<dbReference type="SMART" id="SM00244">
    <property type="entry name" value="PHB"/>
    <property type="match status" value="1"/>
</dbReference>
<dbReference type="GO" id="GO:0016020">
    <property type="term" value="C:membrane"/>
    <property type="evidence" value="ECO:0007669"/>
    <property type="project" value="UniProtKB-SubCell"/>
</dbReference>
<evidence type="ECO:0000259" key="4">
    <source>
        <dbReference type="SMART" id="SM00244"/>
    </source>
</evidence>
<dbReference type="PANTHER" id="PTHR43327">
    <property type="entry name" value="STOMATIN-LIKE PROTEIN 2, MITOCHONDRIAL"/>
    <property type="match status" value="1"/>
</dbReference>
<name>A0A2I7N2V6_9NEIS</name>
<feature type="domain" description="Band 7" evidence="4">
    <location>
        <begin position="20"/>
        <end position="179"/>
    </location>
</feature>
<comment type="subcellular location">
    <subcellularLocation>
        <location evidence="1">Membrane</location>
        <topology evidence="1">Single-pass membrane protein</topology>
    </subcellularLocation>
</comment>
<protein>
    <submittedName>
        <fullName evidence="5">SPFH domain-containing protein</fullName>
    </submittedName>
</protein>
<evidence type="ECO:0000256" key="3">
    <source>
        <dbReference type="SAM" id="Phobius"/>
    </source>
</evidence>
<keyword evidence="3" id="KW-0472">Membrane</keyword>
<evidence type="ECO:0000256" key="2">
    <source>
        <dbReference type="SAM" id="Coils"/>
    </source>
</evidence>
<dbReference type="OrthoDB" id="9809197at2"/>
<dbReference type="PANTHER" id="PTHR43327:SF31">
    <property type="entry name" value="HYPERSENSITIVE-INDUCED RESPONSE PROTEIN 2"/>
    <property type="match status" value="1"/>
</dbReference>
<dbReference type="Proteomes" id="UP000236655">
    <property type="component" value="Chromosome"/>
</dbReference>
<dbReference type="CDD" id="cd03407">
    <property type="entry name" value="SPFH_like_u4"/>
    <property type="match status" value="1"/>
</dbReference>
<dbReference type="KEGG" id="nba:CUN60_00195"/>
<keyword evidence="6" id="KW-1185">Reference proteome</keyword>
<feature type="coiled-coil region" evidence="2">
    <location>
        <begin position="171"/>
        <end position="204"/>
    </location>
</feature>
<dbReference type="Pfam" id="PF01145">
    <property type="entry name" value="Band_7"/>
    <property type="match status" value="1"/>
</dbReference>
<keyword evidence="3" id="KW-0812">Transmembrane</keyword>
<evidence type="ECO:0000256" key="1">
    <source>
        <dbReference type="ARBA" id="ARBA00004167"/>
    </source>
</evidence>
<evidence type="ECO:0000313" key="5">
    <source>
        <dbReference type="EMBL" id="AUR50780.1"/>
    </source>
</evidence>
<dbReference type="RefSeq" id="WP_102950080.1">
    <property type="nucleotide sequence ID" value="NZ_CP024847.1"/>
</dbReference>
<dbReference type="Gene3D" id="3.30.479.30">
    <property type="entry name" value="Band 7 domain"/>
    <property type="match status" value="1"/>
</dbReference>
<sequence>MSGLISIAIIVLAIIILLLATLFIVPQQRVAVIERFGKFNRTAAAGLNLRIPFIEQVAAKVSTQIQQLDVTTNTKTKDNVTLEIITSVQLLIDETKVFDAFYKLANPSSQIRSYIFDIVRAQVPSMTLDKVYESKDEIANNIEQALSKQMADFGYIVTKSLVTDINPDKRVLDAMNQINEQERLRDAAQAKAEAEKIIKVKQAEAEAEAMKLGGKGIADQRKEIIAGLRESIMELQEVLGSGVDPKEVMQLVITTQYFDALKEIGANSKTNTLLLPHTSQGMQTLTEQMLAANLSSDKK</sequence>
<reference evidence="6" key="1">
    <citation type="submission" date="2017-11" db="EMBL/GenBank/DDBJ databases">
        <authorList>
            <person name="Chan K.G."/>
            <person name="Lee L.S."/>
        </authorList>
    </citation>
    <scope>NUCLEOTIDE SEQUENCE [LARGE SCALE GENOMIC DNA]</scope>
    <source>
        <strain evidence="6">DSM 100970</strain>
    </source>
</reference>
<dbReference type="SUPFAM" id="SSF117892">
    <property type="entry name" value="Band 7/SPFH domain"/>
    <property type="match status" value="1"/>
</dbReference>
<accession>A0A2I7N2V6</accession>
<organism evidence="5 6">
    <name type="scientific">Aquella oligotrophica</name>
    <dbReference type="NCBI Taxonomy" id="2067065"/>
    <lineage>
        <taxon>Bacteria</taxon>
        <taxon>Pseudomonadati</taxon>
        <taxon>Pseudomonadota</taxon>
        <taxon>Betaproteobacteria</taxon>
        <taxon>Neisseriales</taxon>
        <taxon>Neisseriaceae</taxon>
        <taxon>Aquella</taxon>
    </lineage>
</organism>
<evidence type="ECO:0000313" key="6">
    <source>
        <dbReference type="Proteomes" id="UP000236655"/>
    </source>
</evidence>
<keyword evidence="3" id="KW-1133">Transmembrane helix</keyword>
<dbReference type="EMBL" id="CP024847">
    <property type="protein sequence ID" value="AUR50780.1"/>
    <property type="molecule type" value="Genomic_DNA"/>
</dbReference>
<proteinExistence type="predicted"/>
<dbReference type="InterPro" id="IPR036013">
    <property type="entry name" value="Band_7/SPFH_dom_sf"/>
</dbReference>
<gene>
    <name evidence="5" type="ORF">CUN60_00195</name>
</gene>
<feature type="transmembrane region" description="Helical" evidence="3">
    <location>
        <begin position="6"/>
        <end position="25"/>
    </location>
</feature>
<dbReference type="InterPro" id="IPR001107">
    <property type="entry name" value="Band_7"/>
</dbReference>
<dbReference type="InterPro" id="IPR050710">
    <property type="entry name" value="Band7/mec-2_domain"/>
</dbReference>
<keyword evidence="2" id="KW-0175">Coiled coil</keyword>
<dbReference type="AlphaFoldDB" id="A0A2I7N2V6"/>